<dbReference type="SUPFAM" id="SSF46626">
    <property type="entry name" value="Cytochrome c"/>
    <property type="match status" value="1"/>
</dbReference>
<reference evidence="7 8" key="1">
    <citation type="submission" date="2013-03" db="EMBL/GenBank/DDBJ databases">
        <authorList>
            <person name="Fiebig A."/>
            <person name="Goeker M."/>
            <person name="Klenk H.-P.P."/>
        </authorList>
    </citation>
    <scope>NUCLEOTIDE SEQUENCE [LARGE SCALE GENOMIC DNA]</scope>
    <source>
        <strain evidence="7 8">DSM 17492</strain>
    </source>
</reference>
<keyword evidence="2 4" id="KW-0479">Metal-binding</keyword>
<dbReference type="OrthoDB" id="9793634at2"/>
<dbReference type="InterPro" id="IPR036909">
    <property type="entry name" value="Cyt_c-like_dom_sf"/>
</dbReference>
<dbReference type="Proteomes" id="UP000025047">
    <property type="component" value="Unassembled WGS sequence"/>
</dbReference>
<dbReference type="InterPro" id="IPR009056">
    <property type="entry name" value="Cyt_c-like_dom"/>
</dbReference>
<dbReference type="EMBL" id="APGJ01000004">
    <property type="protein sequence ID" value="EYD72160.1"/>
    <property type="molecule type" value="Genomic_DNA"/>
</dbReference>
<organism evidence="7 8">
    <name type="scientific">Limimaricola hongkongensis DSM 17492</name>
    <dbReference type="NCBI Taxonomy" id="1122180"/>
    <lineage>
        <taxon>Bacteria</taxon>
        <taxon>Pseudomonadati</taxon>
        <taxon>Pseudomonadota</taxon>
        <taxon>Alphaproteobacteria</taxon>
        <taxon>Rhodobacterales</taxon>
        <taxon>Paracoccaceae</taxon>
        <taxon>Limimaricola</taxon>
    </lineage>
</organism>
<dbReference type="STRING" id="1122180.Lokhon_00950"/>
<sequence length="158" mass="16358">MSRQITLAVALALIGAAAQAEVAPQEVAYGEYGAIEASLSGTPGDPKAGAEVMANRGLGNCVACHAVGTLEEVPFHGEVGPPLDGAADRWTEADLRGIVANAKMTFPGTIMPAFYKTTGFIRPGDGFTGKAGTEPLPPLLTAQQVEDVVAYLMTLRDE</sequence>
<keyword evidence="1 4" id="KW-0349">Heme</keyword>
<feature type="chain" id="PRO_5001493019" evidence="5">
    <location>
        <begin position="21"/>
        <end position="158"/>
    </location>
</feature>
<dbReference type="InterPro" id="IPR030999">
    <property type="entry name" value="Thiosulf_SoxX"/>
</dbReference>
<dbReference type="GO" id="GO:0009055">
    <property type="term" value="F:electron transfer activity"/>
    <property type="evidence" value="ECO:0007669"/>
    <property type="project" value="InterPro"/>
</dbReference>
<feature type="domain" description="Cytochrome c" evidence="6">
    <location>
        <begin position="44"/>
        <end position="156"/>
    </location>
</feature>
<keyword evidence="5" id="KW-0732">Signal</keyword>
<dbReference type="Gene3D" id="1.10.760.10">
    <property type="entry name" value="Cytochrome c-like domain"/>
    <property type="match status" value="1"/>
</dbReference>
<gene>
    <name evidence="7" type="ORF">Lokhon_00950</name>
</gene>
<evidence type="ECO:0000313" key="7">
    <source>
        <dbReference type="EMBL" id="EYD72160.1"/>
    </source>
</evidence>
<protein>
    <submittedName>
        <fullName evidence="7">Sulfur oxidation protein SoxX</fullName>
    </submittedName>
</protein>
<evidence type="ECO:0000256" key="4">
    <source>
        <dbReference type="PROSITE-ProRule" id="PRU00433"/>
    </source>
</evidence>
<dbReference type="GO" id="GO:0046872">
    <property type="term" value="F:metal ion binding"/>
    <property type="evidence" value="ECO:0007669"/>
    <property type="project" value="UniProtKB-KW"/>
</dbReference>
<dbReference type="PROSITE" id="PS51007">
    <property type="entry name" value="CYTC"/>
    <property type="match status" value="1"/>
</dbReference>
<evidence type="ECO:0000256" key="1">
    <source>
        <dbReference type="ARBA" id="ARBA00022617"/>
    </source>
</evidence>
<dbReference type="PATRIC" id="fig|1122180.6.peg.944"/>
<evidence type="ECO:0000256" key="2">
    <source>
        <dbReference type="ARBA" id="ARBA00022723"/>
    </source>
</evidence>
<keyword evidence="3 4" id="KW-0408">Iron</keyword>
<dbReference type="AlphaFoldDB" id="A0A017HCY5"/>
<dbReference type="RefSeq" id="WP_017928098.1">
    <property type="nucleotide sequence ID" value="NZ_KB822997.1"/>
</dbReference>
<dbReference type="eggNOG" id="COG2010">
    <property type="taxonomic scope" value="Bacteria"/>
</dbReference>
<dbReference type="HOGENOM" id="CLU_114042_0_0_5"/>
<accession>A0A017HCY5</accession>
<name>A0A017HCY5_9RHOB</name>
<evidence type="ECO:0000313" key="8">
    <source>
        <dbReference type="Proteomes" id="UP000025047"/>
    </source>
</evidence>
<dbReference type="Pfam" id="PF00034">
    <property type="entry name" value="Cytochrom_C"/>
    <property type="match status" value="1"/>
</dbReference>
<dbReference type="NCBIfam" id="TIGR04485">
    <property type="entry name" value="thiosulf_SoxX"/>
    <property type="match status" value="1"/>
</dbReference>
<evidence type="ECO:0000256" key="3">
    <source>
        <dbReference type="ARBA" id="ARBA00023004"/>
    </source>
</evidence>
<feature type="signal peptide" evidence="5">
    <location>
        <begin position="1"/>
        <end position="20"/>
    </location>
</feature>
<proteinExistence type="predicted"/>
<evidence type="ECO:0000259" key="6">
    <source>
        <dbReference type="PROSITE" id="PS51007"/>
    </source>
</evidence>
<evidence type="ECO:0000256" key="5">
    <source>
        <dbReference type="SAM" id="SignalP"/>
    </source>
</evidence>
<dbReference type="GO" id="GO:0020037">
    <property type="term" value="F:heme binding"/>
    <property type="evidence" value="ECO:0007669"/>
    <property type="project" value="InterPro"/>
</dbReference>
<keyword evidence="8" id="KW-1185">Reference proteome</keyword>
<comment type="caution">
    <text evidence="7">The sequence shown here is derived from an EMBL/GenBank/DDBJ whole genome shotgun (WGS) entry which is preliminary data.</text>
</comment>